<geneLocation type="plasmid" evidence="2 3">
    <name>unnamed2</name>
</geneLocation>
<dbReference type="EMBL" id="CP128402">
    <property type="protein sequence ID" value="WJW70411.1"/>
    <property type="molecule type" value="Genomic_DNA"/>
</dbReference>
<dbReference type="PROSITE" id="PS50043">
    <property type="entry name" value="HTH_LUXR_2"/>
    <property type="match status" value="1"/>
</dbReference>
<keyword evidence="3" id="KW-1185">Reference proteome</keyword>
<dbReference type="InterPro" id="IPR000792">
    <property type="entry name" value="Tscrpt_reg_LuxR_C"/>
</dbReference>
<evidence type="ECO:0000313" key="3">
    <source>
        <dbReference type="Proteomes" id="UP001431572"/>
    </source>
</evidence>
<name>A0ABY9BBB9_9CHLR</name>
<sequence length="24" mass="2614">MLRLVATGLSNPEIAEKMVISHCT</sequence>
<dbReference type="RefSeq" id="WP_341472281.1">
    <property type="nucleotide sequence ID" value="NZ_CP128402.1"/>
</dbReference>
<reference evidence="2" key="1">
    <citation type="journal article" date="2024" name="Nature">
        <title>Anoxygenic phototroph of the Chloroflexota uses a type I reaction centre.</title>
        <authorList>
            <person name="Tsuji J.M."/>
            <person name="Shaw N.A."/>
            <person name="Nagashima S."/>
            <person name="Venkiteswaran J.J."/>
            <person name="Schiff S.L."/>
            <person name="Watanabe T."/>
            <person name="Fukui M."/>
            <person name="Hanada S."/>
            <person name="Tank M."/>
            <person name="Neufeld J.D."/>
        </authorList>
    </citation>
    <scope>NUCLEOTIDE SEQUENCE</scope>
    <source>
        <strain evidence="2">L227-S17</strain>
    </source>
</reference>
<dbReference type="InterPro" id="IPR036388">
    <property type="entry name" value="WH-like_DNA-bd_sf"/>
</dbReference>
<evidence type="ECO:0000313" key="2">
    <source>
        <dbReference type="EMBL" id="WJW70411.1"/>
    </source>
</evidence>
<gene>
    <name evidence="2" type="ORF">OZ401_005056</name>
</gene>
<accession>A0ABY9BBB9</accession>
<organism evidence="2 3">
    <name type="scientific">Candidatus Chlorohelix allophototropha</name>
    <dbReference type="NCBI Taxonomy" id="3003348"/>
    <lineage>
        <taxon>Bacteria</taxon>
        <taxon>Bacillati</taxon>
        <taxon>Chloroflexota</taxon>
        <taxon>Chloroflexia</taxon>
        <taxon>Candidatus Chloroheliales</taxon>
        <taxon>Candidatus Chloroheliaceae</taxon>
        <taxon>Candidatus Chlorohelix</taxon>
    </lineage>
</organism>
<evidence type="ECO:0000259" key="1">
    <source>
        <dbReference type="PROSITE" id="PS50043"/>
    </source>
</evidence>
<protein>
    <recommendedName>
        <fullName evidence="1">HTH luxR-type domain-containing protein</fullName>
    </recommendedName>
</protein>
<keyword evidence="2" id="KW-0614">Plasmid</keyword>
<proteinExistence type="predicted"/>
<dbReference type="SUPFAM" id="SSF46894">
    <property type="entry name" value="C-terminal effector domain of the bipartite response regulators"/>
    <property type="match status" value="1"/>
</dbReference>
<dbReference type="Proteomes" id="UP001431572">
    <property type="component" value="Plasmid unnamed2"/>
</dbReference>
<dbReference type="Pfam" id="PF00196">
    <property type="entry name" value="GerE"/>
    <property type="match status" value="1"/>
</dbReference>
<dbReference type="Gene3D" id="1.10.10.10">
    <property type="entry name" value="Winged helix-like DNA-binding domain superfamily/Winged helix DNA-binding domain"/>
    <property type="match status" value="1"/>
</dbReference>
<dbReference type="InterPro" id="IPR016032">
    <property type="entry name" value="Sig_transdc_resp-reg_C-effctor"/>
</dbReference>
<feature type="domain" description="HTH luxR-type" evidence="1">
    <location>
        <begin position="1"/>
        <end position="24"/>
    </location>
</feature>